<dbReference type="PANTHER" id="PTHR45754:SF3">
    <property type="entry name" value="METHYLENETETRAHYDROFOLATE REDUCTASE (NADPH)"/>
    <property type="match status" value="1"/>
</dbReference>
<comment type="catalytic activity">
    <reaction evidence="11">
        <text>(6S)-5-methyl-5,6,7,8-tetrahydrofolate + NAD(+) = (6R)-5,10-methylene-5,6,7,8-tetrahydrofolate + NADH + H(+)</text>
        <dbReference type="Rhea" id="RHEA:19821"/>
        <dbReference type="ChEBI" id="CHEBI:15378"/>
        <dbReference type="ChEBI" id="CHEBI:15636"/>
        <dbReference type="ChEBI" id="CHEBI:18608"/>
        <dbReference type="ChEBI" id="CHEBI:57540"/>
        <dbReference type="ChEBI" id="CHEBI:57945"/>
        <dbReference type="EC" id="1.5.1.54"/>
    </reaction>
    <physiologicalReaction direction="right-to-left" evidence="11">
        <dbReference type="Rhea" id="RHEA:19823"/>
    </physiologicalReaction>
</comment>
<dbReference type="GO" id="GO:0004489">
    <property type="term" value="F:methylenetetrahydrofolate reductase [NAD(P)H] activity"/>
    <property type="evidence" value="ECO:0007669"/>
    <property type="project" value="UniProtKB-EC"/>
</dbReference>
<evidence type="ECO:0000256" key="4">
    <source>
        <dbReference type="ARBA" id="ARBA00022605"/>
    </source>
</evidence>
<keyword evidence="7 12" id="KW-0560">Oxidoreductase</keyword>
<comment type="similarity">
    <text evidence="3 12">Belongs to the methylenetetrahydrofolate reductase family.</text>
</comment>
<dbReference type="InterPro" id="IPR029041">
    <property type="entry name" value="FAD-linked_oxidoreductase-like"/>
</dbReference>
<organism evidence="14 15">
    <name type="scientific">Dongia sedimenti</name>
    <dbReference type="NCBI Taxonomy" id="3064282"/>
    <lineage>
        <taxon>Bacteria</taxon>
        <taxon>Pseudomonadati</taxon>
        <taxon>Pseudomonadota</taxon>
        <taxon>Alphaproteobacteria</taxon>
        <taxon>Rhodospirillales</taxon>
        <taxon>Dongiaceae</taxon>
        <taxon>Dongia</taxon>
    </lineage>
</organism>
<evidence type="ECO:0000256" key="8">
    <source>
        <dbReference type="ARBA" id="ARBA00023027"/>
    </source>
</evidence>
<accession>A0ABU0YFK2</accession>
<dbReference type="Proteomes" id="UP001230156">
    <property type="component" value="Unassembled WGS sequence"/>
</dbReference>
<evidence type="ECO:0000256" key="2">
    <source>
        <dbReference type="ARBA" id="ARBA00004777"/>
    </source>
</evidence>
<keyword evidence="9" id="KW-0486">Methionine biosynthesis</keyword>
<evidence type="ECO:0000256" key="12">
    <source>
        <dbReference type="RuleBase" id="RU003862"/>
    </source>
</evidence>
<dbReference type="Pfam" id="PF02219">
    <property type="entry name" value="MTHFR"/>
    <property type="match status" value="1"/>
</dbReference>
<dbReference type="InterPro" id="IPR004620">
    <property type="entry name" value="MTHF_reductase_bac"/>
</dbReference>
<dbReference type="PANTHER" id="PTHR45754">
    <property type="entry name" value="METHYLENETETRAHYDROFOLATE REDUCTASE"/>
    <property type="match status" value="1"/>
</dbReference>
<name>A0ABU0YFK2_9PROT</name>
<evidence type="ECO:0000256" key="3">
    <source>
        <dbReference type="ARBA" id="ARBA00006743"/>
    </source>
</evidence>
<evidence type="ECO:0000256" key="11">
    <source>
        <dbReference type="ARBA" id="ARBA00048628"/>
    </source>
</evidence>
<protein>
    <recommendedName>
        <fullName evidence="12">Methylenetetrahydrofolate reductase</fullName>
        <ecNumber evidence="12">1.5.1.54</ecNumber>
    </recommendedName>
</protein>
<evidence type="ECO:0000256" key="13">
    <source>
        <dbReference type="SAM" id="MobiDB-lite"/>
    </source>
</evidence>
<dbReference type="CDD" id="cd00537">
    <property type="entry name" value="MTHFR"/>
    <property type="match status" value="1"/>
</dbReference>
<dbReference type="SUPFAM" id="SSF51730">
    <property type="entry name" value="FAD-linked oxidoreductase"/>
    <property type="match status" value="1"/>
</dbReference>
<evidence type="ECO:0000256" key="7">
    <source>
        <dbReference type="ARBA" id="ARBA00023002"/>
    </source>
</evidence>
<evidence type="ECO:0000313" key="15">
    <source>
        <dbReference type="Proteomes" id="UP001230156"/>
    </source>
</evidence>
<dbReference type="Gene3D" id="3.20.20.220">
    <property type="match status" value="1"/>
</dbReference>
<comment type="pathway">
    <text evidence="2 12">One-carbon metabolism; tetrahydrofolate interconversion.</text>
</comment>
<dbReference type="InterPro" id="IPR003171">
    <property type="entry name" value="Mehydrof_redctse-like"/>
</dbReference>
<feature type="region of interest" description="Disordered" evidence="13">
    <location>
        <begin position="296"/>
        <end position="316"/>
    </location>
</feature>
<comment type="cofactor">
    <cofactor evidence="1 12">
        <name>FAD</name>
        <dbReference type="ChEBI" id="CHEBI:57692"/>
    </cofactor>
</comment>
<evidence type="ECO:0000313" key="14">
    <source>
        <dbReference type="EMBL" id="MDQ7246481.1"/>
    </source>
</evidence>
<reference evidence="15" key="1">
    <citation type="submission" date="2023-08" db="EMBL/GenBank/DDBJ databases">
        <title>Rhodospirillaceae gen. nov., a novel taxon isolated from the Yangtze River Yuezi River estuary sludge.</title>
        <authorList>
            <person name="Ruan L."/>
        </authorList>
    </citation>
    <scope>NUCLEOTIDE SEQUENCE [LARGE SCALE GENOMIC DNA]</scope>
    <source>
        <strain evidence="15">R-7</strain>
    </source>
</reference>
<dbReference type="EMBL" id="JAUYVI010000001">
    <property type="protein sequence ID" value="MDQ7246481.1"/>
    <property type="molecule type" value="Genomic_DNA"/>
</dbReference>
<dbReference type="EC" id="1.5.1.54" evidence="12"/>
<evidence type="ECO:0000256" key="9">
    <source>
        <dbReference type="ARBA" id="ARBA00023167"/>
    </source>
</evidence>
<keyword evidence="6 12" id="KW-0274">FAD</keyword>
<sequence length="316" mass="34833">MRRLDAHGSTRAVEAPPRVSFEFFPPKNPQMENQLWDTVKALEPLLPQYVSVTYGAGGSTRDATFETVRRIAAKTHLRPAAHLTCVGHGRKDIAQLLERYWEAGVRHIVALRGDHPAGGGSTPPDGLAYAADLVAFIKTVADFEVSVAAYPETHPQAQSAEADLDNLKRKLDAGATRAITQYFFDPTSFLRFHERARRAGISVPIVPGILPVTNFAQVVRFSAMCGTAIPDWLTELFEGLDDEQDTRKLIAAMVATEQCRALQAEGITDFHFYTLNRADLILGICRRMGLKPAPLPDRDGFAEAPAPMQRDPEMPD</sequence>
<dbReference type="RefSeq" id="WP_379954251.1">
    <property type="nucleotide sequence ID" value="NZ_JAUYVI010000001.1"/>
</dbReference>
<keyword evidence="8" id="KW-0520">NAD</keyword>
<evidence type="ECO:0000256" key="10">
    <source>
        <dbReference type="ARBA" id="ARBA00034478"/>
    </source>
</evidence>
<gene>
    <name evidence="14" type="primary">metF</name>
    <name evidence="14" type="ORF">Q8A70_02330</name>
</gene>
<proteinExistence type="inferred from homology"/>
<evidence type="ECO:0000256" key="1">
    <source>
        <dbReference type="ARBA" id="ARBA00001974"/>
    </source>
</evidence>
<keyword evidence="5 12" id="KW-0285">Flavoprotein</keyword>
<keyword evidence="15" id="KW-1185">Reference proteome</keyword>
<evidence type="ECO:0000256" key="5">
    <source>
        <dbReference type="ARBA" id="ARBA00022630"/>
    </source>
</evidence>
<evidence type="ECO:0000256" key="6">
    <source>
        <dbReference type="ARBA" id="ARBA00022827"/>
    </source>
</evidence>
<comment type="caution">
    <text evidence="14">The sequence shown here is derived from an EMBL/GenBank/DDBJ whole genome shotgun (WGS) entry which is preliminary data.</text>
</comment>
<keyword evidence="4" id="KW-0028">Amino-acid biosynthesis</keyword>
<dbReference type="NCBIfam" id="TIGR00676">
    <property type="entry name" value="fadh2"/>
    <property type="match status" value="1"/>
</dbReference>
<comment type="pathway">
    <text evidence="10">Amino-acid biosynthesis; L-methionine biosynthesis via de novo pathway.</text>
</comment>